<reference evidence="11 12" key="1">
    <citation type="journal article" date="2014" name="Proc. Natl. Acad. Sci. U.S.A.">
        <title>Molecular dissection of the evolution of carbapenem-resistant multilocus sequence type 258 Klebsiella pneumoniae.</title>
        <authorList>
            <person name="Deleo F.R."/>
            <person name="Chen L."/>
            <person name="Porcella S.F."/>
            <person name="Martens C.A."/>
            <person name="Kobayashi S.D."/>
            <person name="Porter A.R."/>
            <person name="Chavda K.D."/>
            <person name="Jacobs M.R."/>
            <person name="Mathema B."/>
            <person name="Olsen R.J."/>
            <person name="Bonomo R.A."/>
            <person name="Musser J.M."/>
            <person name="Kreiswirth B.N."/>
        </authorList>
    </citation>
    <scope>NUCLEOTIDE SEQUENCE [LARGE SCALE GENOMIC DNA]</scope>
    <source>
        <strain evidence="11">30684/NJST258_2</strain>
    </source>
</reference>
<evidence type="ECO:0000313" key="11">
    <source>
        <dbReference type="EMBL" id="AHM81265.1"/>
    </source>
</evidence>
<dbReference type="SUPFAM" id="SSF54713">
    <property type="entry name" value="Elongation factor Ts (EF-Ts), dimerisation domain"/>
    <property type="match status" value="2"/>
</dbReference>
<proteinExistence type="inferred from homology"/>
<evidence type="ECO:0000256" key="7">
    <source>
        <dbReference type="HAMAP-Rule" id="MF_00050"/>
    </source>
</evidence>
<evidence type="ECO:0000256" key="1">
    <source>
        <dbReference type="ARBA" id="ARBA00004496"/>
    </source>
</evidence>
<dbReference type="HOGENOM" id="CLU_047155_0_2_6"/>
<dbReference type="InterPro" id="IPR036402">
    <property type="entry name" value="EF-Ts_dimer_sf"/>
</dbReference>
<dbReference type="SUPFAM" id="SSF46934">
    <property type="entry name" value="UBA-like"/>
    <property type="match status" value="1"/>
</dbReference>
<name>W8UQC7_KLEPN</name>
<organism evidence="11 12">
    <name type="scientific">Klebsiella pneumoniae 30684/NJST258_2</name>
    <dbReference type="NCBI Taxonomy" id="1420013"/>
    <lineage>
        <taxon>Bacteria</taxon>
        <taxon>Pseudomonadati</taxon>
        <taxon>Pseudomonadota</taxon>
        <taxon>Gammaproteobacteria</taxon>
        <taxon>Enterobacterales</taxon>
        <taxon>Enterobacteriaceae</taxon>
        <taxon>Klebsiella/Raoultella group</taxon>
        <taxon>Klebsiella</taxon>
        <taxon>Klebsiella pneumoniae complex</taxon>
    </lineage>
</organism>
<dbReference type="InterPro" id="IPR009060">
    <property type="entry name" value="UBA-like_sf"/>
</dbReference>
<dbReference type="FunFam" id="1.10.8.10:FF:000001">
    <property type="entry name" value="Elongation factor Ts"/>
    <property type="match status" value="1"/>
</dbReference>
<keyword evidence="5 7" id="KW-0251">Elongation factor</keyword>
<dbReference type="GO" id="GO:0005737">
    <property type="term" value="C:cytoplasm"/>
    <property type="evidence" value="ECO:0007669"/>
    <property type="project" value="UniProtKB-SubCell"/>
</dbReference>
<evidence type="ECO:0000256" key="3">
    <source>
        <dbReference type="ARBA" id="ARBA00016956"/>
    </source>
</evidence>
<evidence type="ECO:0000256" key="2">
    <source>
        <dbReference type="ARBA" id="ARBA00005532"/>
    </source>
</evidence>
<comment type="similarity">
    <text evidence="2 7 8">Belongs to the EF-Ts family.</text>
</comment>
<evidence type="ECO:0000259" key="10">
    <source>
        <dbReference type="Pfam" id="PF00889"/>
    </source>
</evidence>
<dbReference type="KEGG" id="kps:KPNJ2_04489"/>
<dbReference type="FunFam" id="1.10.286.20:FF:000001">
    <property type="entry name" value="Elongation factor Ts"/>
    <property type="match status" value="1"/>
</dbReference>
<comment type="subcellular location">
    <subcellularLocation>
        <location evidence="1 7 9">Cytoplasm</location>
    </subcellularLocation>
</comment>
<dbReference type="Proteomes" id="UP000019586">
    <property type="component" value="Chromosome"/>
</dbReference>
<dbReference type="EMBL" id="CP006918">
    <property type="protein sequence ID" value="AHM81265.1"/>
    <property type="molecule type" value="Genomic_DNA"/>
</dbReference>
<dbReference type="HAMAP" id="MF_00050">
    <property type="entry name" value="EF_Ts"/>
    <property type="match status" value="1"/>
</dbReference>
<evidence type="ECO:0000256" key="8">
    <source>
        <dbReference type="RuleBase" id="RU000642"/>
    </source>
</evidence>
<dbReference type="GO" id="GO:0003746">
    <property type="term" value="F:translation elongation factor activity"/>
    <property type="evidence" value="ECO:0007669"/>
    <property type="project" value="UniProtKB-UniRule"/>
</dbReference>
<dbReference type="PANTHER" id="PTHR11741:SF0">
    <property type="entry name" value="ELONGATION FACTOR TS, MITOCHONDRIAL"/>
    <property type="match status" value="1"/>
</dbReference>
<gene>
    <name evidence="7" type="primary">tsf</name>
    <name evidence="11" type="ORF">KPNJ2_04489</name>
</gene>
<keyword evidence="4 7" id="KW-0963">Cytoplasm</keyword>
<evidence type="ECO:0000313" key="12">
    <source>
        <dbReference type="Proteomes" id="UP000019586"/>
    </source>
</evidence>
<feature type="domain" description="Translation elongation factor EFTs/EF1B dimerisation" evidence="10">
    <location>
        <begin position="101"/>
        <end position="293"/>
    </location>
</feature>
<dbReference type="PANTHER" id="PTHR11741">
    <property type="entry name" value="ELONGATION FACTOR TS"/>
    <property type="match status" value="1"/>
</dbReference>
<dbReference type="InterPro" id="IPR001816">
    <property type="entry name" value="Transl_elong_EFTs/EF1B"/>
</dbReference>
<evidence type="ECO:0000256" key="4">
    <source>
        <dbReference type="ARBA" id="ARBA00022490"/>
    </source>
</evidence>
<dbReference type="PROSITE" id="PS01127">
    <property type="entry name" value="EF_TS_2"/>
    <property type="match status" value="1"/>
</dbReference>
<dbReference type="Pfam" id="PF00889">
    <property type="entry name" value="EF_TS"/>
    <property type="match status" value="1"/>
</dbReference>
<sequence>MNRGPLSAPFFNLRCLAVGRAVSTSPEDFRMAEITASLVKELRERTGAGMMDCKKALTEANGDIELAIENMRKSGAIKAAKKAGNVAADGVIKTKIEGNYGYILEVNCQTDFVAKDGGFQAFADKVLDAAVAGKISDVEVLKAQFEEERVALVAKIGENINIRRIAVLEGDVLGSYQHGARIGVLVAAKGADEELVKQLAMHVAASKPEFVKPEDVSAEVVEKEYQVQLDIAMQSGKPKEIAEKMVEGRMKKFTGEVSLTGQPFVMEPSKSVGQLLKEHNADVTGFIRFEVGEGIEKVETDFAAEVAAMSKQS</sequence>
<dbReference type="Gene3D" id="1.10.286.20">
    <property type="match status" value="1"/>
</dbReference>
<protein>
    <recommendedName>
        <fullName evidence="3 7">Elongation factor Ts</fullName>
        <shortName evidence="7">EF-Ts</shortName>
    </recommendedName>
</protein>
<comment type="function">
    <text evidence="7 8">Associates with the EF-Tu.GDP complex and induces the exchange of GDP to GTP. It remains bound to the aminoacyl-tRNA.EF-Tu.GTP complex up to the GTP hydrolysis stage on the ribosome.</text>
</comment>
<dbReference type="PATRIC" id="fig|1420013.3.peg.4216"/>
<evidence type="ECO:0000256" key="5">
    <source>
        <dbReference type="ARBA" id="ARBA00022768"/>
    </source>
</evidence>
<dbReference type="NCBIfam" id="TIGR00116">
    <property type="entry name" value="tsf"/>
    <property type="match status" value="1"/>
</dbReference>
<keyword evidence="6 7" id="KW-0648">Protein biosynthesis</keyword>
<dbReference type="InterPro" id="IPR014039">
    <property type="entry name" value="Transl_elong_EFTs/EF1B_dimer"/>
</dbReference>
<dbReference type="AlphaFoldDB" id="W8UQC7"/>
<accession>W8UQC7</accession>
<dbReference type="FunFam" id="3.30.479.20:FF:000001">
    <property type="entry name" value="Elongation factor Ts"/>
    <property type="match status" value="1"/>
</dbReference>
<dbReference type="InterPro" id="IPR018101">
    <property type="entry name" value="Transl_elong_Ts_CS"/>
</dbReference>
<dbReference type="CDD" id="cd14275">
    <property type="entry name" value="UBA_EF-Ts"/>
    <property type="match status" value="1"/>
</dbReference>
<evidence type="ECO:0000256" key="6">
    <source>
        <dbReference type="ARBA" id="ARBA00022917"/>
    </source>
</evidence>
<dbReference type="PROSITE" id="PS01126">
    <property type="entry name" value="EF_TS_1"/>
    <property type="match status" value="1"/>
</dbReference>
<dbReference type="Gene3D" id="1.10.8.10">
    <property type="entry name" value="DNA helicase RuvA subunit, C-terminal domain"/>
    <property type="match status" value="1"/>
</dbReference>
<dbReference type="Gene3D" id="3.30.479.20">
    <property type="entry name" value="Elongation factor Ts, dimerisation domain"/>
    <property type="match status" value="2"/>
</dbReference>
<feature type="region of interest" description="Involved in Mg(2+) ion dislocation from EF-Tu" evidence="7">
    <location>
        <begin position="110"/>
        <end position="113"/>
    </location>
</feature>
<evidence type="ECO:0000256" key="9">
    <source>
        <dbReference type="RuleBase" id="RU000643"/>
    </source>
</evidence>